<evidence type="ECO:0000256" key="5">
    <source>
        <dbReference type="ARBA" id="ARBA00022692"/>
    </source>
</evidence>
<dbReference type="InterPro" id="IPR003342">
    <property type="entry name" value="ArnT-like_N"/>
</dbReference>
<evidence type="ECO:0000259" key="9">
    <source>
        <dbReference type="Pfam" id="PF02366"/>
    </source>
</evidence>
<dbReference type="PANTHER" id="PTHR33908">
    <property type="entry name" value="MANNOSYLTRANSFERASE YKCB-RELATED"/>
    <property type="match status" value="1"/>
</dbReference>
<keyword evidence="5 8" id="KW-0812">Transmembrane</keyword>
<evidence type="ECO:0000256" key="6">
    <source>
        <dbReference type="ARBA" id="ARBA00022989"/>
    </source>
</evidence>
<feature type="transmembrane region" description="Helical" evidence="8">
    <location>
        <begin position="329"/>
        <end position="352"/>
    </location>
</feature>
<feature type="transmembrane region" description="Helical" evidence="8">
    <location>
        <begin position="389"/>
        <end position="408"/>
    </location>
</feature>
<dbReference type="GO" id="GO:0000030">
    <property type="term" value="F:mannosyltransferase activity"/>
    <property type="evidence" value="ECO:0007669"/>
    <property type="project" value="InterPro"/>
</dbReference>
<keyword evidence="6 8" id="KW-1133">Transmembrane helix</keyword>
<evidence type="ECO:0000256" key="8">
    <source>
        <dbReference type="SAM" id="Phobius"/>
    </source>
</evidence>
<dbReference type="Pfam" id="PF02366">
    <property type="entry name" value="PMT"/>
    <property type="match status" value="1"/>
</dbReference>
<dbReference type="EMBL" id="BOMQ01000054">
    <property type="protein sequence ID" value="GIE51143.1"/>
    <property type="molecule type" value="Genomic_DNA"/>
</dbReference>
<name>A0A919JK41_9ACTN</name>
<feature type="transmembrane region" description="Helical" evidence="8">
    <location>
        <begin position="246"/>
        <end position="268"/>
    </location>
</feature>
<keyword evidence="4 10" id="KW-0808">Transferase</keyword>
<evidence type="ECO:0000313" key="11">
    <source>
        <dbReference type="Proteomes" id="UP000647172"/>
    </source>
</evidence>
<dbReference type="Proteomes" id="UP000647172">
    <property type="component" value="Unassembled WGS sequence"/>
</dbReference>
<keyword evidence="3" id="KW-0328">Glycosyltransferase</keyword>
<feature type="domain" description="ArnT-like N-terminal" evidence="9">
    <location>
        <begin position="40"/>
        <end position="238"/>
    </location>
</feature>
<comment type="caution">
    <text evidence="10">The sequence shown here is derived from an EMBL/GenBank/DDBJ whole genome shotgun (WGS) entry which is preliminary data.</text>
</comment>
<dbReference type="GO" id="GO:0005886">
    <property type="term" value="C:plasma membrane"/>
    <property type="evidence" value="ECO:0007669"/>
    <property type="project" value="UniProtKB-SubCell"/>
</dbReference>
<evidence type="ECO:0000256" key="2">
    <source>
        <dbReference type="ARBA" id="ARBA00022475"/>
    </source>
</evidence>
<protein>
    <submittedName>
        <fullName evidence="10">Glycosyl transferase</fullName>
    </submittedName>
</protein>
<dbReference type="AlphaFoldDB" id="A0A919JK41"/>
<reference evidence="10" key="1">
    <citation type="submission" date="2021-01" db="EMBL/GenBank/DDBJ databases">
        <title>Whole genome shotgun sequence of Actinoplanes nipponensis NBRC 14063.</title>
        <authorList>
            <person name="Komaki H."/>
            <person name="Tamura T."/>
        </authorList>
    </citation>
    <scope>NUCLEOTIDE SEQUENCE</scope>
    <source>
        <strain evidence="10">NBRC 14063</strain>
    </source>
</reference>
<feature type="transmembrane region" description="Helical" evidence="8">
    <location>
        <begin position="195"/>
        <end position="211"/>
    </location>
</feature>
<feature type="transmembrane region" description="Helical" evidence="8">
    <location>
        <begin position="118"/>
        <end position="137"/>
    </location>
</feature>
<feature type="transmembrane region" description="Helical" evidence="8">
    <location>
        <begin position="217"/>
        <end position="234"/>
    </location>
</feature>
<evidence type="ECO:0000256" key="1">
    <source>
        <dbReference type="ARBA" id="ARBA00004651"/>
    </source>
</evidence>
<dbReference type="RefSeq" id="WP_239130523.1">
    <property type="nucleotide sequence ID" value="NZ_BAAAYJ010000101.1"/>
</dbReference>
<dbReference type="PANTHER" id="PTHR33908:SF11">
    <property type="entry name" value="MEMBRANE PROTEIN"/>
    <property type="match status" value="1"/>
</dbReference>
<feature type="transmembrane region" description="Helical" evidence="8">
    <location>
        <begin position="415"/>
        <end position="436"/>
    </location>
</feature>
<feature type="transmembrane region" description="Helical" evidence="8">
    <location>
        <begin position="166"/>
        <end position="188"/>
    </location>
</feature>
<feature type="transmembrane region" description="Helical" evidence="8">
    <location>
        <begin position="21"/>
        <end position="42"/>
    </location>
</feature>
<evidence type="ECO:0000256" key="7">
    <source>
        <dbReference type="ARBA" id="ARBA00023136"/>
    </source>
</evidence>
<proteinExistence type="predicted"/>
<keyword evidence="7 8" id="KW-0472">Membrane</keyword>
<organism evidence="10 11">
    <name type="scientific">Actinoplanes nipponensis</name>
    <dbReference type="NCBI Taxonomy" id="135950"/>
    <lineage>
        <taxon>Bacteria</taxon>
        <taxon>Bacillati</taxon>
        <taxon>Actinomycetota</taxon>
        <taxon>Actinomycetes</taxon>
        <taxon>Micromonosporales</taxon>
        <taxon>Micromonosporaceae</taxon>
        <taxon>Actinoplanes</taxon>
    </lineage>
</organism>
<dbReference type="InterPro" id="IPR050297">
    <property type="entry name" value="LipidA_mod_glycosyltrf_83"/>
</dbReference>
<evidence type="ECO:0000313" key="10">
    <source>
        <dbReference type="EMBL" id="GIE51143.1"/>
    </source>
</evidence>
<keyword evidence="11" id="KW-1185">Reference proteome</keyword>
<feature type="transmembrane region" description="Helical" evidence="8">
    <location>
        <begin position="144"/>
        <end position="160"/>
    </location>
</feature>
<evidence type="ECO:0000256" key="3">
    <source>
        <dbReference type="ARBA" id="ARBA00022676"/>
    </source>
</evidence>
<gene>
    <name evidence="10" type="ORF">Ani05nite_46770</name>
</gene>
<sequence length="555" mass="60371">MRTGVPPPTARPTGIRRYQSWLVSLAVVVLLAQMAFVMVTAAREESQTADEGVYVAAAVVYLRQHSLRYNPEHPPLAKLVMATGLAFADPRIDTRPEFTEFQAGTDVIYGHGNGAQRVLWYARLPMIVLTLLFGLVVFAFARDIAGWAGGLLALALYAFSPDVITFGSLAGVDAPAAGFLLTAAWLVWRARRRPWWYLPPAGIALGAALATKMNTLAAAPVVLLLAGVSVWSAQPDKRRTPRLLTAAGAAAGTGVLALATVWLTYLIVDPHLRWVSPPDLPVISGMTGRLVDWLPLPRPFRDGMRIQLGLEERTNGGFLLGEAYSGHRWYYLPAALLIKTPLGMLALWLAGATTMLTMRRLRPAALYVLLPTAVLLVAAMQGARDWGVRYALFVPVLLAVAAAAVTVVPRWPVRAVAALLVAFVAVSSARAFPYYLPYSNEAFGGPSKTYLRLGQSNVDWYQDLYRLGKHMRERYPGEPVWLVHRHSAVAGYYGITVRDPLKVPPSQVGGLLAVSATHVAYPSPAIRALIDRGVLIDQVGHSIMIYRLPPARPAS</sequence>
<feature type="transmembrane region" description="Helical" evidence="8">
    <location>
        <begin position="364"/>
        <end position="383"/>
    </location>
</feature>
<keyword evidence="2" id="KW-1003">Cell membrane</keyword>
<accession>A0A919JK41</accession>
<dbReference type="GO" id="GO:0006493">
    <property type="term" value="P:protein O-linked glycosylation"/>
    <property type="evidence" value="ECO:0007669"/>
    <property type="project" value="InterPro"/>
</dbReference>
<comment type="subcellular location">
    <subcellularLocation>
        <location evidence="1">Cell membrane</location>
        <topology evidence="1">Multi-pass membrane protein</topology>
    </subcellularLocation>
</comment>
<evidence type="ECO:0000256" key="4">
    <source>
        <dbReference type="ARBA" id="ARBA00022679"/>
    </source>
</evidence>
<dbReference type="GO" id="GO:0016763">
    <property type="term" value="F:pentosyltransferase activity"/>
    <property type="evidence" value="ECO:0007669"/>
    <property type="project" value="TreeGrafter"/>
</dbReference>
<dbReference type="GO" id="GO:0009103">
    <property type="term" value="P:lipopolysaccharide biosynthetic process"/>
    <property type="evidence" value="ECO:0007669"/>
    <property type="project" value="UniProtKB-ARBA"/>
</dbReference>